<sequence>MKCRVLVLFLVKNIKCKLNALEVLHACRNAAHMTALSIVVRIQSLDITRLKQANQSMVAERDAARAQFTHYEQAVALFNQIAGATQDAHQHAVQDFQPRIIQIREALTPERCARLPVPTSVVNRLRAYADQIPAHPARADTGHTAR</sequence>
<organism evidence="1 2">
    <name type="scientific">Sodalis glossinidius (strain morsitans)</name>
    <dbReference type="NCBI Taxonomy" id="343509"/>
    <lineage>
        <taxon>Bacteria</taxon>
        <taxon>Pseudomonadati</taxon>
        <taxon>Pseudomonadota</taxon>
        <taxon>Gammaproteobacteria</taxon>
        <taxon>Enterobacterales</taxon>
        <taxon>Bruguierivoracaceae</taxon>
        <taxon>Sodalis</taxon>
    </lineage>
</organism>
<dbReference type="Proteomes" id="UP000001932">
    <property type="component" value="Chromosome"/>
</dbReference>
<dbReference type="KEGG" id="sgl:SG0102"/>
<accession>Q2NWU8</accession>
<reference evidence="1 2" key="1">
    <citation type="journal article" date="2006" name="Genome Res.">
        <title>Massive genome erosion and functional adaptations provide insights into the symbiotic lifestyle of Sodalis glossinidius in the tsetse host.</title>
        <authorList>
            <person name="Toh H."/>
            <person name="Weiss B.L."/>
            <person name="Perkin S.A.H."/>
            <person name="Yamashita A."/>
            <person name="Oshima K."/>
            <person name="Hattori M."/>
            <person name="Aksoy S."/>
        </authorList>
    </citation>
    <scope>NUCLEOTIDE SEQUENCE [LARGE SCALE GENOMIC DNA]</scope>
    <source>
        <strain evidence="2">morsitans</strain>
    </source>
</reference>
<keyword evidence="2" id="KW-1185">Reference proteome</keyword>
<gene>
    <name evidence="1" type="ordered locus">SG0102</name>
</gene>
<protein>
    <submittedName>
        <fullName evidence="1">Hypothetical phage protein</fullName>
    </submittedName>
</protein>
<dbReference type="HOGENOM" id="CLU_148695_0_0_6"/>
<proteinExistence type="predicted"/>
<dbReference type="EMBL" id="AP008232">
    <property type="protein sequence ID" value="BAE73377.1"/>
    <property type="molecule type" value="Genomic_DNA"/>
</dbReference>
<evidence type="ECO:0000313" key="2">
    <source>
        <dbReference type="Proteomes" id="UP000001932"/>
    </source>
</evidence>
<evidence type="ECO:0000313" key="1">
    <source>
        <dbReference type="EMBL" id="BAE73377.1"/>
    </source>
</evidence>
<name>Q2NWU8_SODGM</name>
<dbReference type="AlphaFoldDB" id="Q2NWU8"/>